<proteinExistence type="predicted"/>
<dbReference type="EMBL" id="AUXZ01000105">
    <property type="protein sequence ID" value="KZN47098.1"/>
    <property type="molecule type" value="Genomic_DNA"/>
</dbReference>
<protein>
    <recommendedName>
        <fullName evidence="3">Zinc ribbon domain-containing protein</fullName>
    </recommendedName>
</protein>
<dbReference type="PATRIC" id="fig|1365251.3.peg.4261"/>
<comment type="caution">
    <text evidence="1">The sequence shown here is derived from an EMBL/GenBank/DDBJ whole genome shotgun (WGS) entry which is preliminary data.</text>
</comment>
<dbReference type="AlphaFoldDB" id="A0A167C0C9"/>
<reference evidence="1 2" key="1">
    <citation type="submission" date="2013-07" db="EMBL/GenBank/DDBJ databases">
        <title>Comparative Genomic and Metabolomic Analysis of Twelve Strains of Pseudoalteromonas luteoviolacea.</title>
        <authorList>
            <person name="Vynne N.G."/>
            <person name="Mansson M."/>
            <person name="Gram L."/>
        </authorList>
    </citation>
    <scope>NUCLEOTIDE SEQUENCE [LARGE SCALE GENOMIC DNA]</scope>
    <source>
        <strain evidence="1 2">H33</strain>
    </source>
</reference>
<dbReference type="Proteomes" id="UP000076503">
    <property type="component" value="Unassembled WGS sequence"/>
</dbReference>
<accession>A0A167C0C9</accession>
<evidence type="ECO:0008006" key="3">
    <source>
        <dbReference type="Google" id="ProtNLM"/>
    </source>
</evidence>
<evidence type="ECO:0000313" key="2">
    <source>
        <dbReference type="Proteomes" id="UP000076503"/>
    </source>
</evidence>
<name>A0A167C0C9_9GAMM</name>
<evidence type="ECO:0000313" key="1">
    <source>
        <dbReference type="EMBL" id="KZN47098.1"/>
    </source>
</evidence>
<organism evidence="1 2">
    <name type="scientific">Pseudoalteromonas luteoviolacea H33</name>
    <dbReference type="NCBI Taxonomy" id="1365251"/>
    <lineage>
        <taxon>Bacteria</taxon>
        <taxon>Pseudomonadati</taxon>
        <taxon>Pseudomonadota</taxon>
        <taxon>Gammaproteobacteria</taxon>
        <taxon>Alteromonadales</taxon>
        <taxon>Pseudoalteromonadaceae</taxon>
        <taxon>Pseudoalteromonas</taxon>
    </lineage>
</organism>
<gene>
    <name evidence="1" type="ORF">N476_23945</name>
</gene>
<sequence length="130" mass="14865">MIDFIWDMFQQRQIGEVQDGLRSNLEKDKYQDGKISTNDARLKELERRHEQLKLVTMAMWTLLKDHSGLTESDLKKYIEKVDLMDGKADGRVSTKEKSDCKGCGRTILTTSLACPYCGGDLQRKSAFSKV</sequence>